<keyword evidence="2" id="KW-1185">Reference proteome</keyword>
<name>A0A9N9CI50_9GLOM</name>
<dbReference type="Proteomes" id="UP000789405">
    <property type="component" value="Unassembled WGS sequence"/>
</dbReference>
<accession>A0A9N9CI50</accession>
<dbReference type="AlphaFoldDB" id="A0A9N9CI50"/>
<reference evidence="1" key="1">
    <citation type="submission" date="2021-06" db="EMBL/GenBank/DDBJ databases">
        <authorList>
            <person name="Kallberg Y."/>
            <person name="Tangrot J."/>
            <person name="Rosling A."/>
        </authorList>
    </citation>
    <scope>NUCLEOTIDE SEQUENCE</scope>
    <source>
        <strain evidence="1">MA453B</strain>
    </source>
</reference>
<evidence type="ECO:0000313" key="1">
    <source>
        <dbReference type="EMBL" id="CAG8600760.1"/>
    </source>
</evidence>
<sequence length="39" mass="4325">MSKQTLLGICDIVKTISICSMSYITTELDLEILCSTIML</sequence>
<proteinExistence type="predicted"/>
<protein>
    <submittedName>
        <fullName evidence="1">17607_t:CDS:1</fullName>
    </submittedName>
</protein>
<organism evidence="1 2">
    <name type="scientific">Dentiscutata erythropus</name>
    <dbReference type="NCBI Taxonomy" id="1348616"/>
    <lineage>
        <taxon>Eukaryota</taxon>
        <taxon>Fungi</taxon>
        <taxon>Fungi incertae sedis</taxon>
        <taxon>Mucoromycota</taxon>
        <taxon>Glomeromycotina</taxon>
        <taxon>Glomeromycetes</taxon>
        <taxon>Diversisporales</taxon>
        <taxon>Gigasporaceae</taxon>
        <taxon>Dentiscutata</taxon>
    </lineage>
</organism>
<gene>
    <name evidence="1" type="ORF">DERYTH_LOCUS7628</name>
</gene>
<comment type="caution">
    <text evidence="1">The sequence shown here is derived from an EMBL/GenBank/DDBJ whole genome shotgun (WGS) entry which is preliminary data.</text>
</comment>
<evidence type="ECO:0000313" key="2">
    <source>
        <dbReference type="Proteomes" id="UP000789405"/>
    </source>
</evidence>
<dbReference type="EMBL" id="CAJVPY010003754">
    <property type="protein sequence ID" value="CAG8600760.1"/>
    <property type="molecule type" value="Genomic_DNA"/>
</dbReference>